<dbReference type="EMBL" id="DVIR01000056">
    <property type="protein sequence ID" value="HIS24974.1"/>
    <property type="molecule type" value="Genomic_DNA"/>
</dbReference>
<accession>A0A9D1JIH8</accession>
<sequence>MRTKRVTLFAGHYGSGKTNIAVNYAEHLKKQGKDVVIADLDIVNPYFRTKDSEDVLRAMGIDIISPEFANSNVDLPALPSALYGVVENRSRHAVMDIGGDDRGAYALGRFSPYILEENDYEMVFVVNFLRPLTPDAGAALEVMREIELACSLPFTAIVNNTNLGRETTPKIIFDSAYEAHRLSEMSGLPVLFTSAEHSVAKMLKMTDVFPMTLQKRYFDIN</sequence>
<evidence type="ECO:0008006" key="3">
    <source>
        <dbReference type="Google" id="ProtNLM"/>
    </source>
</evidence>
<proteinExistence type="predicted"/>
<protein>
    <recommendedName>
        <fullName evidence="3">CobQ/CobB/MinD/ParA nucleotide binding domain-containing protein</fullName>
    </recommendedName>
</protein>
<evidence type="ECO:0000313" key="2">
    <source>
        <dbReference type="Proteomes" id="UP000823982"/>
    </source>
</evidence>
<reference evidence="1" key="2">
    <citation type="journal article" date="2021" name="PeerJ">
        <title>Extensive microbial diversity within the chicken gut microbiome revealed by metagenomics and culture.</title>
        <authorList>
            <person name="Gilroy R."/>
            <person name="Ravi A."/>
            <person name="Getino M."/>
            <person name="Pursley I."/>
            <person name="Horton D.L."/>
            <person name="Alikhan N.F."/>
            <person name="Baker D."/>
            <person name="Gharbi K."/>
            <person name="Hall N."/>
            <person name="Watson M."/>
            <person name="Adriaenssens E.M."/>
            <person name="Foster-Nyarko E."/>
            <person name="Jarju S."/>
            <person name="Secka A."/>
            <person name="Antonio M."/>
            <person name="Oren A."/>
            <person name="Chaudhuri R.R."/>
            <person name="La Ragione R."/>
            <person name="Hildebrand F."/>
            <person name="Pallen M.J."/>
        </authorList>
    </citation>
    <scope>NUCLEOTIDE SEQUENCE</scope>
    <source>
        <strain evidence="1">CHK157-1446</strain>
    </source>
</reference>
<comment type="caution">
    <text evidence="1">The sequence shown here is derived from an EMBL/GenBank/DDBJ whole genome shotgun (WGS) entry which is preliminary data.</text>
</comment>
<dbReference type="Gene3D" id="3.40.50.300">
    <property type="entry name" value="P-loop containing nucleotide triphosphate hydrolases"/>
    <property type="match status" value="1"/>
</dbReference>
<dbReference type="Proteomes" id="UP000823982">
    <property type="component" value="Unassembled WGS sequence"/>
</dbReference>
<dbReference type="AlphaFoldDB" id="A0A9D1JIH8"/>
<organism evidence="1 2">
    <name type="scientific">Candidatus Faeciplasma gallinarum</name>
    <dbReference type="NCBI Taxonomy" id="2840799"/>
    <lineage>
        <taxon>Bacteria</taxon>
        <taxon>Bacillati</taxon>
        <taxon>Bacillota</taxon>
        <taxon>Clostridia</taxon>
        <taxon>Eubacteriales</taxon>
        <taxon>Oscillospiraceae</taxon>
        <taxon>Oscillospiraceae incertae sedis</taxon>
        <taxon>Candidatus Faeciplasma</taxon>
    </lineage>
</organism>
<dbReference type="SUPFAM" id="SSF52540">
    <property type="entry name" value="P-loop containing nucleoside triphosphate hydrolases"/>
    <property type="match status" value="1"/>
</dbReference>
<name>A0A9D1JIH8_9FIRM</name>
<evidence type="ECO:0000313" key="1">
    <source>
        <dbReference type="EMBL" id="HIS24974.1"/>
    </source>
</evidence>
<gene>
    <name evidence="1" type="ORF">IAD01_06185</name>
</gene>
<reference evidence="1" key="1">
    <citation type="submission" date="2020-10" db="EMBL/GenBank/DDBJ databases">
        <authorList>
            <person name="Gilroy R."/>
        </authorList>
    </citation>
    <scope>NUCLEOTIDE SEQUENCE</scope>
    <source>
        <strain evidence="1">CHK157-1446</strain>
    </source>
</reference>
<dbReference type="InterPro" id="IPR027417">
    <property type="entry name" value="P-loop_NTPase"/>
</dbReference>